<dbReference type="InterPro" id="IPR040256">
    <property type="entry name" value="At4g02000-like"/>
</dbReference>
<dbReference type="InParanoid" id="M4D352"/>
<protein>
    <recommendedName>
        <fullName evidence="2">DUF4283 domain-containing protein</fullName>
    </recommendedName>
</protein>
<reference evidence="3" key="3">
    <citation type="submission" date="2023-03" db="UniProtKB">
        <authorList>
            <consortium name="EnsemblPlants"/>
        </authorList>
    </citation>
    <scope>IDENTIFICATION</scope>
    <source>
        <strain evidence="3">cv. Chiifu-401-42</strain>
    </source>
</reference>
<feature type="region of interest" description="Disordered" evidence="1">
    <location>
        <begin position="534"/>
        <end position="564"/>
    </location>
</feature>
<dbReference type="Proteomes" id="UP000011750">
    <property type="component" value="Chromosome A08"/>
</dbReference>
<feature type="domain" description="DUF4283" evidence="2">
    <location>
        <begin position="211"/>
        <end position="294"/>
    </location>
</feature>
<dbReference type="eggNOG" id="KOG1075">
    <property type="taxonomic scope" value="Eukaryota"/>
</dbReference>
<reference evidence="3 4" key="1">
    <citation type="journal article" date="2011" name="Nat. Genet.">
        <title>The genome of the mesopolyploid crop species Brassica rapa.</title>
        <authorList>
            <consortium name="Brassica rapa Genome Sequencing Project Consortium"/>
            <person name="Wang X."/>
            <person name="Wang H."/>
            <person name="Wang J."/>
            <person name="Sun R."/>
            <person name="Wu J."/>
            <person name="Liu S."/>
            <person name="Bai Y."/>
            <person name="Mun J.H."/>
            <person name="Bancroft I."/>
            <person name="Cheng F."/>
            <person name="Huang S."/>
            <person name="Li X."/>
            <person name="Hua W."/>
            <person name="Wang J."/>
            <person name="Wang X."/>
            <person name="Freeling M."/>
            <person name="Pires J.C."/>
            <person name="Paterson A.H."/>
            <person name="Chalhoub B."/>
            <person name="Wang B."/>
            <person name="Hayward A."/>
            <person name="Sharpe A.G."/>
            <person name="Park B.S."/>
            <person name="Weisshaar B."/>
            <person name="Liu B."/>
            <person name="Li B."/>
            <person name="Liu B."/>
            <person name="Tong C."/>
            <person name="Song C."/>
            <person name="Duran C."/>
            <person name="Peng C."/>
            <person name="Geng C."/>
            <person name="Koh C."/>
            <person name="Lin C."/>
            <person name="Edwards D."/>
            <person name="Mu D."/>
            <person name="Shen D."/>
            <person name="Soumpourou E."/>
            <person name="Li F."/>
            <person name="Fraser F."/>
            <person name="Conant G."/>
            <person name="Lassalle G."/>
            <person name="King G.J."/>
            <person name="Bonnema G."/>
            <person name="Tang H."/>
            <person name="Wang H."/>
            <person name="Belcram H."/>
            <person name="Zhou H."/>
            <person name="Hirakawa H."/>
            <person name="Abe H."/>
            <person name="Guo H."/>
            <person name="Wang H."/>
            <person name="Jin H."/>
            <person name="Parkin I.A."/>
            <person name="Batley J."/>
            <person name="Kim J.S."/>
            <person name="Just J."/>
            <person name="Li J."/>
            <person name="Xu J."/>
            <person name="Deng J."/>
            <person name="Kim J.A."/>
            <person name="Li J."/>
            <person name="Yu J."/>
            <person name="Meng J."/>
            <person name="Wang J."/>
            <person name="Min J."/>
            <person name="Poulain J."/>
            <person name="Wang J."/>
            <person name="Hatakeyama K."/>
            <person name="Wu K."/>
            <person name="Wang L."/>
            <person name="Fang L."/>
            <person name="Trick M."/>
            <person name="Links M.G."/>
            <person name="Zhao M."/>
            <person name="Jin M."/>
            <person name="Ramchiary N."/>
            <person name="Drou N."/>
            <person name="Berkman P.J."/>
            <person name="Cai Q."/>
            <person name="Huang Q."/>
            <person name="Li R."/>
            <person name="Tabata S."/>
            <person name="Cheng S."/>
            <person name="Zhang S."/>
            <person name="Zhang S."/>
            <person name="Huang S."/>
            <person name="Sato S."/>
            <person name="Sun S."/>
            <person name="Kwon S.J."/>
            <person name="Choi S.R."/>
            <person name="Lee T.H."/>
            <person name="Fan W."/>
            <person name="Zhao X."/>
            <person name="Tan X."/>
            <person name="Xu X."/>
            <person name="Wang Y."/>
            <person name="Qiu Y."/>
            <person name="Yin Y."/>
            <person name="Li Y."/>
            <person name="Du Y."/>
            <person name="Liao Y."/>
            <person name="Lim Y."/>
            <person name="Narusaka Y."/>
            <person name="Wang Y."/>
            <person name="Wang Z."/>
            <person name="Li Z."/>
            <person name="Wang Z."/>
            <person name="Xiong Z."/>
            <person name="Zhang Z."/>
        </authorList>
    </citation>
    <scope>NUCLEOTIDE SEQUENCE [LARGE SCALE GENOMIC DNA]</scope>
    <source>
        <strain evidence="3 4">cv. Chiifu-401-42</strain>
    </source>
</reference>
<feature type="compositionally biased region" description="Low complexity" evidence="1">
    <location>
        <begin position="17"/>
        <end position="38"/>
    </location>
</feature>
<evidence type="ECO:0000256" key="1">
    <source>
        <dbReference type="SAM" id="MobiDB-lite"/>
    </source>
</evidence>
<name>M4D352_BRACM</name>
<dbReference type="PANTHER" id="PTHR31286">
    <property type="entry name" value="GLYCINE-RICH CELL WALL STRUCTURAL PROTEIN 1.8-LIKE"/>
    <property type="match status" value="1"/>
</dbReference>
<reference evidence="3 4" key="2">
    <citation type="journal article" date="2018" name="Hortic Res">
        <title>Improved Brassica rapa reference genome by single-molecule sequencing and chromosome conformation capture technologies.</title>
        <authorList>
            <person name="Zhang L."/>
            <person name="Cai X."/>
            <person name="Wu J."/>
            <person name="Liu M."/>
            <person name="Grob S."/>
            <person name="Cheng F."/>
            <person name="Liang J."/>
            <person name="Cai C."/>
            <person name="Liu Z."/>
            <person name="Liu B."/>
            <person name="Wang F."/>
            <person name="Li S."/>
            <person name="Liu F."/>
            <person name="Li X."/>
            <person name="Cheng L."/>
            <person name="Yang W."/>
            <person name="Li M.H."/>
            <person name="Grossniklaus U."/>
            <person name="Zheng H."/>
            <person name="Wang X."/>
        </authorList>
    </citation>
    <scope>NUCLEOTIDE SEQUENCE [LARGE SCALE GENOMIC DNA]</scope>
    <source>
        <strain evidence="3 4">cv. Chiifu-401-42</strain>
    </source>
</reference>
<evidence type="ECO:0000313" key="4">
    <source>
        <dbReference type="Proteomes" id="UP000011750"/>
    </source>
</evidence>
<dbReference type="InterPro" id="IPR025558">
    <property type="entry name" value="DUF4283"/>
</dbReference>
<dbReference type="HOGENOM" id="CLU_017983_0_0_1"/>
<dbReference type="EnsemblPlants" id="Bra010905.1">
    <property type="protein sequence ID" value="Bra010905.1-P"/>
    <property type="gene ID" value="Bra010905"/>
</dbReference>
<organism evidence="3 4">
    <name type="scientific">Brassica campestris</name>
    <name type="common">Field mustard</name>
    <dbReference type="NCBI Taxonomy" id="3711"/>
    <lineage>
        <taxon>Eukaryota</taxon>
        <taxon>Viridiplantae</taxon>
        <taxon>Streptophyta</taxon>
        <taxon>Embryophyta</taxon>
        <taxon>Tracheophyta</taxon>
        <taxon>Spermatophyta</taxon>
        <taxon>Magnoliopsida</taxon>
        <taxon>eudicotyledons</taxon>
        <taxon>Gunneridae</taxon>
        <taxon>Pentapetalae</taxon>
        <taxon>rosids</taxon>
        <taxon>malvids</taxon>
        <taxon>Brassicales</taxon>
        <taxon>Brassicaceae</taxon>
        <taxon>Brassiceae</taxon>
        <taxon>Brassica</taxon>
    </lineage>
</organism>
<feature type="compositionally biased region" description="Basic residues" evidence="1">
    <location>
        <begin position="1"/>
        <end position="13"/>
    </location>
</feature>
<feature type="region of interest" description="Disordered" evidence="1">
    <location>
        <begin position="1"/>
        <end position="78"/>
    </location>
</feature>
<accession>M4D352</accession>
<dbReference type="AlphaFoldDB" id="M4D352"/>
<feature type="compositionally biased region" description="Basic and acidic residues" evidence="1">
    <location>
        <begin position="52"/>
        <end position="68"/>
    </location>
</feature>
<dbReference type="Gramene" id="Bra010905.1">
    <property type="protein sequence ID" value="Bra010905.1-P"/>
    <property type="gene ID" value="Bra010905"/>
</dbReference>
<dbReference type="OMA" id="RCKSATP"/>
<keyword evidence="4" id="KW-1185">Reference proteome</keyword>
<sequence>MAKKKPPKKHALGHKPSGTGSRSSSPASSQKSSPVSKTAEIESPPFGIQSDEENRHSLPEEAQAKDAQRISATDVETPKSVNLATVPISVPGSEPAETTIVPPTAPTVAATEKASPAVSTVAATVNAPSTVQAVARAEIVPPAVITVAATEDVSLAGLPEPEKTAGRKAADIWKSFVKESTITLLPKEKPFTLDSGELCVTIPNAVVEKNKKAWECFIIGQFYEKVPPRGAVHAIVNGIWSRQRRDISVTKMDGNAFLIRVPCPNARRHILSQPLWQIDGQTMFVAKWSPGVQQNKPELEMVPVWLDFTGVPLQFFNRDALKEIAGLVGHPVRLHPSTENLTNIEVAKVYTIIDPRKPLPEFVNASFESGVTHRISVSCPWFPSVCSFCKKVGHTISRCKSATPTCTLCNSVKHPTISCPRYKNEAAKSTHSNTSGHSKPKNSKKIKQVYKPVANQIEGQGSKGLNVTAGIQETGKSVARSPEQRPEELTRNLEMTRASTSSAAGLPPNPFHVSSQELEEGEFCIDLSLYGGISPTRSNLSGENSTSESSEYSEDEDNPSEDHDKFIEVISKRHKKLQKVRSRARGPLNL</sequence>
<dbReference type="Pfam" id="PF14111">
    <property type="entry name" value="DUF4283"/>
    <property type="match status" value="1"/>
</dbReference>
<proteinExistence type="predicted"/>
<dbReference type="PANTHER" id="PTHR31286:SF173">
    <property type="entry name" value="DUF4283 DOMAIN-CONTAINING PROTEIN"/>
    <property type="match status" value="1"/>
</dbReference>
<evidence type="ECO:0000313" key="3">
    <source>
        <dbReference type="EnsemblPlants" id="Bra010905.1-P"/>
    </source>
</evidence>
<feature type="compositionally biased region" description="Low complexity" evidence="1">
    <location>
        <begin position="538"/>
        <end position="550"/>
    </location>
</feature>
<evidence type="ECO:0000259" key="2">
    <source>
        <dbReference type="Pfam" id="PF14111"/>
    </source>
</evidence>